<dbReference type="PANTHER" id="PTHR36172:SF1">
    <property type="entry name" value="RESOLVASE-RELATED"/>
    <property type="match status" value="1"/>
</dbReference>
<evidence type="ECO:0000259" key="5">
    <source>
        <dbReference type="PROSITE" id="PS51736"/>
    </source>
</evidence>
<evidence type="ECO:0000256" key="2">
    <source>
        <dbReference type="ARBA" id="ARBA00023125"/>
    </source>
</evidence>
<evidence type="ECO:0000256" key="3">
    <source>
        <dbReference type="ARBA" id="ARBA00023172"/>
    </source>
</evidence>
<evidence type="ECO:0000256" key="4">
    <source>
        <dbReference type="PROSITE-ProRule" id="PRU10137"/>
    </source>
</evidence>
<dbReference type="NCBIfam" id="NF033518">
    <property type="entry name" value="transpos_IS607"/>
    <property type="match status" value="1"/>
</dbReference>
<dbReference type="AlphaFoldDB" id="A0A4Q5A4G8"/>
<dbReference type="InterPro" id="IPR036162">
    <property type="entry name" value="Resolvase-like_N_sf"/>
</dbReference>
<evidence type="ECO:0000313" key="7">
    <source>
        <dbReference type="Proteomes" id="UP000291187"/>
    </source>
</evidence>
<dbReference type="GO" id="GO:0015074">
    <property type="term" value="P:DNA integration"/>
    <property type="evidence" value="ECO:0007669"/>
    <property type="project" value="UniProtKB-KW"/>
</dbReference>
<keyword evidence="1" id="KW-0229">DNA integration</keyword>
<dbReference type="Gene3D" id="1.10.287.2170">
    <property type="match status" value="1"/>
</dbReference>
<name>A0A4Q5A4G8_9BIFI</name>
<dbReference type="PROSITE" id="PS00397">
    <property type="entry name" value="RECOMBINASES_1"/>
    <property type="match status" value="1"/>
</dbReference>
<gene>
    <name evidence="6" type="ORF">PG2071B_1147</name>
</gene>
<protein>
    <submittedName>
        <fullName evidence="6">Resolvase</fullName>
    </submittedName>
</protein>
<dbReference type="SUPFAM" id="SSF53041">
    <property type="entry name" value="Resolvase-like"/>
    <property type="match status" value="1"/>
</dbReference>
<dbReference type="InterPro" id="IPR006119">
    <property type="entry name" value="Resolv_N"/>
</dbReference>
<dbReference type="EMBL" id="RYUM01000014">
    <property type="protein sequence ID" value="RYQ18621.1"/>
    <property type="molecule type" value="Genomic_DNA"/>
</dbReference>
<sequence>MKLSQYARKEGITYRGAWLRWQKGRIPGAYLDDTGHVVVPDPMHERLNDAVVYARVSSAKQKSDLDRQAERMARFANARGLSVVRVVKEVGSGVNDHRVKLTRVLNDDDWGTLVVEHKDRLTRVGFEWFRVLLARQGKRIVVANEADDDRSDLMANFTSIIYSFAARLYGLRGAKERTKRTVHAFTGENKR</sequence>
<dbReference type="PANTHER" id="PTHR36172">
    <property type="match status" value="1"/>
</dbReference>
<dbReference type="Proteomes" id="UP000291187">
    <property type="component" value="Unassembled WGS sequence"/>
</dbReference>
<dbReference type="InterPro" id="IPR006118">
    <property type="entry name" value="Recombinase_CS"/>
</dbReference>
<keyword evidence="2" id="KW-0238">DNA-binding</keyword>
<dbReference type="PROSITE" id="PS51736">
    <property type="entry name" value="RECOMBINASES_3"/>
    <property type="match status" value="1"/>
</dbReference>
<dbReference type="RefSeq" id="WP_129864457.1">
    <property type="nucleotide sequence ID" value="NZ_RYUM01000014.1"/>
</dbReference>
<dbReference type="FunFam" id="3.40.50.1390:FF:000002">
    <property type="entry name" value="ORF1 in transposon ISC1904"/>
    <property type="match status" value="1"/>
</dbReference>
<organism evidence="6 7">
    <name type="scientific">Bifidobacterium pseudolongum subsp. globosum</name>
    <dbReference type="NCBI Taxonomy" id="1690"/>
    <lineage>
        <taxon>Bacteria</taxon>
        <taxon>Bacillati</taxon>
        <taxon>Actinomycetota</taxon>
        <taxon>Actinomycetes</taxon>
        <taxon>Bifidobacteriales</taxon>
        <taxon>Bifidobacteriaceae</taxon>
        <taxon>Bifidobacterium</taxon>
    </lineage>
</organism>
<feature type="domain" description="Resolvase/invertase-type recombinase catalytic" evidence="5">
    <location>
        <begin position="49"/>
        <end position="191"/>
    </location>
</feature>
<feature type="active site" description="O-(5'-phospho-DNA)-serine intermediate" evidence="4">
    <location>
        <position position="57"/>
    </location>
</feature>
<dbReference type="Gene3D" id="3.40.50.1390">
    <property type="entry name" value="Resolvase, N-terminal catalytic domain"/>
    <property type="match status" value="1"/>
</dbReference>
<comment type="caution">
    <text evidence="6">The sequence shown here is derived from an EMBL/GenBank/DDBJ whole genome shotgun (WGS) entry which is preliminary data.</text>
</comment>
<dbReference type="InterPro" id="IPR048046">
    <property type="entry name" value="Transpos_IS607"/>
</dbReference>
<keyword evidence="3" id="KW-0233">DNA recombination</keyword>
<dbReference type="Pfam" id="PF00239">
    <property type="entry name" value="Resolvase"/>
    <property type="match status" value="1"/>
</dbReference>
<dbReference type="GO" id="GO:0000150">
    <property type="term" value="F:DNA strand exchange activity"/>
    <property type="evidence" value="ECO:0007669"/>
    <property type="project" value="InterPro"/>
</dbReference>
<dbReference type="GO" id="GO:0003677">
    <property type="term" value="F:DNA binding"/>
    <property type="evidence" value="ECO:0007669"/>
    <property type="project" value="UniProtKB-KW"/>
</dbReference>
<evidence type="ECO:0000256" key="1">
    <source>
        <dbReference type="ARBA" id="ARBA00022908"/>
    </source>
</evidence>
<accession>A0A4Q5A4G8</accession>
<dbReference type="InterPro" id="IPR051491">
    <property type="entry name" value="Recombinase/Transposase-rel"/>
</dbReference>
<proteinExistence type="predicted"/>
<reference evidence="6 7" key="1">
    <citation type="submission" date="2018-12" db="EMBL/GenBank/DDBJ databases">
        <title>Unveiling genomic diversity among members of the Bifidobacterium pseudolongum species, a widely distributed gut commensal of the animal kingdom.</title>
        <authorList>
            <person name="Lugli G.A."/>
            <person name="Duranti S."/>
            <person name="Albert K."/>
            <person name="Mancabelli L."/>
            <person name="Napoli S."/>
            <person name="Viappiani A."/>
            <person name="Anzalone R."/>
            <person name="Longhi G."/>
            <person name="Milani C."/>
            <person name="Turroni F."/>
            <person name="Alessandri G."/>
            <person name="Sela D.A."/>
            <person name="Van Sinderen D."/>
            <person name="Ventura M."/>
        </authorList>
    </citation>
    <scope>NUCLEOTIDE SEQUENCE [LARGE SCALE GENOMIC DNA]</scope>
    <source>
        <strain evidence="6 7">2071B</strain>
    </source>
</reference>
<evidence type="ECO:0000313" key="6">
    <source>
        <dbReference type="EMBL" id="RYQ18621.1"/>
    </source>
</evidence>
<dbReference type="SMART" id="SM00857">
    <property type="entry name" value="Resolvase"/>
    <property type="match status" value="1"/>
</dbReference>